<evidence type="ECO:0000313" key="2">
    <source>
        <dbReference type="Proteomes" id="UP001374535"/>
    </source>
</evidence>
<accession>A0AAQ3MZ44</accession>
<name>A0AAQ3MZ44_VIGMU</name>
<proteinExistence type="predicted"/>
<dbReference type="Proteomes" id="UP001374535">
    <property type="component" value="Chromosome 8"/>
</dbReference>
<dbReference type="EMBL" id="CP144693">
    <property type="protein sequence ID" value="WVY99574.1"/>
    <property type="molecule type" value="Genomic_DNA"/>
</dbReference>
<evidence type="ECO:0000313" key="1">
    <source>
        <dbReference type="EMBL" id="WVY99574.1"/>
    </source>
</evidence>
<sequence length="110" mass="11852">MSTHNSFDELHQSISSIFHDSSMSFLSNFCEPVDDAESSSSSILLLPLISASKALIKLSNLSSSPSSPGDDSSINDIRRAPLICNPSSPLMKAKPSQTSDAIFCFLSQER</sequence>
<reference evidence="1 2" key="1">
    <citation type="journal article" date="2023" name="Life. Sci Alliance">
        <title>Evolutionary insights into 3D genome organization and epigenetic landscape of Vigna mungo.</title>
        <authorList>
            <person name="Junaid A."/>
            <person name="Singh B."/>
            <person name="Bhatia S."/>
        </authorList>
    </citation>
    <scope>NUCLEOTIDE SEQUENCE [LARGE SCALE GENOMIC DNA]</scope>
    <source>
        <strain evidence="1">Urdbean</strain>
    </source>
</reference>
<organism evidence="1 2">
    <name type="scientific">Vigna mungo</name>
    <name type="common">Black gram</name>
    <name type="synonym">Phaseolus mungo</name>
    <dbReference type="NCBI Taxonomy" id="3915"/>
    <lineage>
        <taxon>Eukaryota</taxon>
        <taxon>Viridiplantae</taxon>
        <taxon>Streptophyta</taxon>
        <taxon>Embryophyta</taxon>
        <taxon>Tracheophyta</taxon>
        <taxon>Spermatophyta</taxon>
        <taxon>Magnoliopsida</taxon>
        <taxon>eudicotyledons</taxon>
        <taxon>Gunneridae</taxon>
        <taxon>Pentapetalae</taxon>
        <taxon>rosids</taxon>
        <taxon>fabids</taxon>
        <taxon>Fabales</taxon>
        <taxon>Fabaceae</taxon>
        <taxon>Papilionoideae</taxon>
        <taxon>50 kb inversion clade</taxon>
        <taxon>NPAAA clade</taxon>
        <taxon>indigoferoid/millettioid clade</taxon>
        <taxon>Phaseoleae</taxon>
        <taxon>Vigna</taxon>
    </lineage>
</organism>
<gene>
    <name evidence="1" type="ORF">V8G54_025644</name>
</gene>
<keyword evidence="2" id="KW-1185">Reference proteome</keyword>
<protein>
    <submittedName>
        <fullName evidence="1">Uncharacterized protein</fullName>
    </submittedName>
</protein>
<dbReference type="AlphaFoldDB" id="A0AAQ3MZ44"/>